<dbReference type="Pfam" id="PF03564">
    <property type="entry name" value="DUF1759"/>
    <property type="match status" value="1"/>
</dbReference>
<feature type="region of interest" description="Disordered" evidence="6">
    <location>
        <begin position="229"/>
        <end position="281"/>
    </location>
</feature>
<dbReference type="Pfam" id="PF05380">
    <property type="entry name" value="Peptidase_A17"/>
    <property type="match status" value="1"/>
</dbReference>
<dbReference type="InterPro" id="IPR011011">
    <property type="entry name" value="Znf_FYVE_PHD"/>
</dbReference>
<evidence type="ECO:0000256" key="1">
    <source>
        <dbReference type="ARBA" id="ARBA00022723"/>
    </source>
</evidence>
<dbReference type="Gene3D" id="3.30.70.270">
    <property type="match status" value="1"/>
</dbReference>
<dbReference type="RefSeq" id="XP_062715103.1">
    <property type="nucleotide sequence ID" value="XM_062859119.1"/>
</dbReference>
<keyword evidence="3" id="KW-0862">Zinc</keyword>
<dbReference type="PROSITE" id="PS01359">
    <property type="entry name" value="ZF_PHD_1"/>
    <property type="match status" value="1"/>
</dbReference>
<dbReference type="Gene3D" id="3.10.10.10">
    <property type="entry name" value="HIV Type 1 Reverse Transcriptase, subunit A, domain 1"/>
    <property type="match status" value="1"/>
</dbReference>
<feature type="region of interest" description="Disordered" evidence="6">
    <location>
        <begin position="574"/>
        <end position="597"/>
    </location>
</feature>
<evidence type="ECO:0000259" key="7">
    <source>
        <dbReference type="PROSITE" id="PS50016"/>
    </source>
</evidence>
<keyword evidence="5" id="KW-0175">Coiled coil</keyword>
<feature type="region of interest" description="Disordered" evidence="6">
    <location>
        <begin position="162"/>
        <end position="197"/>
    </location>
</feature>
<dbReference type="EnsemblMetazoa" id="AALFPA23_009068.R12434">
    <property type="protein sequence ID" value="AALFPA23_009068.P12434"/>
    <property type="gene ID" value="AALFPA23_009068"/>
</dbReference>
<evidence type="ECO:0000313" key="9">
    <source>
        <dbReference type="EnsemblMetazoa" id="AALFPA23_009068.P12434"/>
    </source>
</evidence>
<dbReference type="InterPro" id="IPR005312">
    <property type="entry name" value="DUF1759"/>
</dbReference>
<dbReference type="SUPFAM" id="SSF57903">
    <property type="entry name" value="FYVE/PHD zinc finger"/>
    <property type="match status" value="1"/>
</dbReference>
<dbReference type="GeneID" id="109403611"/>
<dbReference type="InterPro" id="IPR008042">
    <property type="entry name" value="Retrotrans_Pao"/>
</dbReference>
<dbReference type="RefSeq" id="XP_062715105.1">
    <property type="nucleotide sequence ID" value="XM_062859121.1"/>
</dbReference>
<dbReference type="EnsemblMetazoa" id="AALFPA23_009068.R12439">
    <property type="protein sequence ID" value="AALFPA23_009068.P12439"/>
    <property type="gene ID" value="AALFPA23_009068"/>
</dbReference>
<dbReference type="InterPro" id="IPR019787">
    <property type="entry name" value="Znf_PHD-finger"/>
</dbReference>
<dbReference type="RefSeq" id="XP_062715104.1">
    <property type="nucleotide sequence ID" value="XM_062859120.1"/>
</dbReference>
<dbReference type="InterPro" id="IPR040676">
    <property type="entry name" value="DUF5641"/>
</dbReference>
<proteinExistence type="predicted"/>
<feature type="domain" description="PHD-type" evidence="7">
    <location>
        <begin position="20"/>
        <end position="69"/>
    </location>
</feature>
<dbReference type="InterPro" id="IPR036397">
    <property type="entry name" value="RNaseH_sf"/>
</dbReference>
<dbReference type="Gene3D" id="1.10.340.70">
    <property type="match status" value="1"/>
</dbReference>
<feature type="compositionally biased region" description="Low complexity" evidence="6">
    <location>
        <begin position="576"/>
        <end position="589"/>
    </location>
</feature>
<dbReference type="Proteomes" id="UP000069940">
    <property type="component" value="Unassembled WGS sequence"/>
</dbReference>
<dbReference type="PANTHER" id="PTHR47331:SF1">
    <property type="entry name" value="GAG-LIKE PROTEIN"/>
    <property type="match status" value="1"/>
</dbReference>
<name>A0ABM1YH29_AEDAL</name>
<reference evidence="10" key="1">
    <citation type="journal article" date="2015" name="Proc. Natl. Acad. Sci. U.S.A.">
        <title>Genome sequence of the Asian Tiger mosquito, Aedes albopictus, reveals insights into its biology, genetics, and evolution.</title>
        <authorList>
            <person name="Chen X.G."/>
            <person name="Jiang X."/>
            <person name="Gu J."/>
            <person name="Xu M."/>
            <person name="Wu Y."/>
            <person name="Deng Y."/>
            <person name="Zhang C."/>
            <person name="Bonizzoni M."/>
            <person name="Dermauw W."/>
            <person name="Vontas J."/>
            <person name="Armbruster P."/>
            <person name="Huang X."/>
            <person name="Yang Y."/>
            <person name="Zhang H."/>
            <person name="He W."/>
            <person name="Peng H."/>
            <person name="Liu Y."/>
            <person name="Wu K."/>
            <person name="Chen J."/>
            <person name="Lirakis M."/>
            <person name="Topalis P."/>
            <person name="Van Leeuwen T."/>
            <person name="Hall A.B."/>
            <person name="Jiang X."/>
            <person name="Thorpe C."/>
            <person name="Mueller R.L."/>
            <person name="Sun C."/>
            <person name="Waterhouse R.M."/>
            <person name="Yan G."/>
            <person name="Tu Z.J."/>
            <person name="Fang X."/>
            <person name="James A.A."/>
        </authorList>
    </citation>
    <scope>NUCLEOTIDE SEQUENCE [LARGE SCALE GENOMIC DNA]</scope>
    <source>
        <strain evidence="10">Foshan</strain>
    </source>
</reference>
<reference evidence="9" key="2">
    <citation type="submission" date="2025-05" db="UniProtKB">
        <authorList>
            <consortium name="EnsemblMetazoa"/>
        </authorList>
    </citation>
    <scope>IDENTIFICATION</scope>
    <source>
        <strain evidence="9">Foshan</strain>
    </source>
</reference>
<organism evidence="9 10">
    <name type="scientific">Aedes albopictus</name>
    <name type="common">Asian tiger mosquito</name>
    <name type="synonym">Stegomyia albopicta</name>
    <dbReference type="NCBI Taxonomy" id="7160"/>
    <lineage>
        <taxon>Eukaryota</taxon>
        <taxon>Metazoa</taxon>
        <taxon>Ecdysozoa</taxon>
        <taxon>Arthropoda</taxon>
        <taxon>Hexapoda</taxon>
        <taxon>Insecta</taxon>
        <taxon>Pterygota</taxon>
        <taxon>Neoptera</taxon>
        <taxon>Endopterygota</taxon>
        <taxon>Diptera</taxon>
        <taxon>Nematocera</taxon>
        <taxon>Culicoidea</taxon>
        <taxon>Culicidae</taxon>
        <taxon>Culicinae</taxon>
        <taxon>Aedini</taxon>
        <taxon>Aedes</taxon>
        <taxon>Stegomyia</taxon>
    </lineage>
</organism>
<evidence type="ECO:0000259" key="8">
    <source>
        <dbReference type="PROSITE" id="PS50994"/>
    </source>
</evidence>
<protein>
    <recommendedName>
        <fullName evidence="11">Pro-Pol polyprotein</fullName>
    </recommendedName>
</protein>
<feature type="domain" description="Integrase catalytic" evidence="8">
    <location>
        <begin position="1683"/>
        <end position="1865"/>
    </location>
</feature>
<dbReference type="Pfam" id="PF17921">
    <property type="entry name" value="Integrase_H2C2"/>
    <property type="match status" value="1"/>
</dbReference>
<dbReference type="InterPro" id="IPR043502">
    <property type="entry name" value="DNA/RNA_pol_sf"/>
</dbReference>
<evidence type="ECO:0000256" key="6">
    <source>
        <dbReference type="SAM" id="MobiDB-lite"/>
    </source>
</evidence>
<keyword evidence="2 4" id="KW-0863">Zinc-finger</keyword>
<dbReference type="PANTHER" id="PTHR47331">
    <property type="entry name" value="PHD-TYPE DOMAIN-CONTAINING PROTEIN"/>
    <property type="match status" value="1"/>
</dbReference>
<evidence type="ECO:0008006" key="11">
    <source>
        <dbReference type="Google" id="ProtNLM"/>
    </source>
</evidence>
<dbReference type="InterPro" id="IPR012337">
    <property type="entry name" value="RNaseH-like_sf"/>
</dbReference>
<evidence type="ECO:0000256" key="2">
    <source>
        <dbReference type="ARBA" id="ARBA00022771"/>
    </source>
</evidence>
<dbReference type="CDD" id="cd15522">
    <property type="entry name" value="PHD_TAF3"/>
    <property type="match status" value="1"/>
</dbReference>
<dbReference type="Gene3D" id="3.30.420.10">
    <property type="entry name" value="Ribonuclease H-like superfamily/Ribonuclease H"/>
    <property type="match status" value="1"/>
</dbReference>
<dbReference type="EnsemblMetazoa" id="AALFPA23_009068.R12433">
    <property type="protein sequence ID" value="AALFPA23_009068.P12433"/>
    <property type="gene ID" value="AALFPA23_009068"/>
</dbReference>
<dbReference type="PROSITE" id="PS50994">
    <property type="entry name" value="INTEGRASE"/>
    <property type="match status" value="1"/>
</dbReference>
<dbReference type="InterPro" id="IPR000477">
    <property type="entry name" value="RT_dom"/>
</dbReference>
<dbReference type="InterPro" id="IPR043128">
    <property type="entry name" value="Rev_trsase/Diguanyl_cyclase"/>
</dbReference>
<dbReference type="SUPFAM" id="SSF53098">
    <property type="entry name" value="Ribonuclease H-like"/>
    <property type="match status" value="1"/>
</dbReference>
<dbReference type="CDD" id="cd01644">
    <property type="entry name" value="RT_pepA17"/>
    <property type="match status" value="1"/>
</dbReference>
<dbReference type="RefSeq" id="XP_062715102.1">
    <property type="nucleotide sequence ID" value="XM_062859118.1"/>
</dbReference>
<dbReference type="InterPro" id="IPR001584">
    <property type="entry name" value="Integrase_cat-core"/>
</dbReference>
<evidence type="ECO:0000313" key="10">
    <source>
        <dbReference type="Proteomes" id="UP000069940"/>
    </source>
</evidence>
<dbReference type="InterPro" id="IPR019786">
    <property type="entry name" value="Zinc_finger_PHD-type_CS"/>
</dbReference>
<dbReference type="InterPro" id="IPR001965">
    <property type="entry name" value="Znf_PHD"/>
</dbReference>
<keyword evidence="1" id="KW-0479">Metal-binding</keyword>
<feature type="region of interest" description="Disordered" evidence="6">
    <location>
        <begin position="302"/>
        <end position="343"/>
    </location>
</feature>
<dbReference type="SUPFAM" id="SSF56672">
    <property type="entry name" value="DNA/RNA polymerases"/>
    <property type="match status" value="1"/>
</dbReference>
<dbReference type="Gene3D" id="3.30.40.10">
    <property type="entry name" value="Zinc/RING finger domain, C3HC4 (zinc finger)"/>
    <property type="match status" value="1"/>
</dbReference>
<dbReference type="InterPro" id="IPR013083">
    <property type="entry name" value="Znf_RING/FYVE/PHD"/>
</dbReference>
<keyword evidence="10" id="KW-1185">Reference proteome</keyword>
<evidence type="ECO:0000256" key="3">
    <source>
        <dbReference type="ARBA" id="ARBA00022833"/>
    </source>
</evidence>
<feature type="coiled-coil region" evidence="5">
    <location>
        <begin position="95"/>
        <end position="137"/>
    </location>
</feature>
<sequence>MAHNTNHAANLESTVQNVTTSVCPACNRPDWADAMVQCEECEDWYHFSCVGVTRSVENRHWACDDCLPISVSSRSSSASKALELQRLQEEQQIRRKRFLQEKALEKKRLEQERQQIMEEEELEKTFLQEKFSLLEMQEADDQGSVKSSRSRRSNRESIMQWMRNDGTKEPSGSTPNDAIKQAPNPETALQNADIREDRNPVSSYLAGDQSTLPVRPRSNKNFLPQVETPALLPTAEQNIAPYVRPTPTPRASFPTPSLRQRRPSYPAPAAPPGSIAEDDASIDVPPLPFVYAPSVLEIDHRPRRSTARVRQEAPPIPNGPQADPFEQTPAASPRNVMNSESRQHSRMNFEDTPEIAAHGPTHAQIAARRVMSRDLPDFDGNPEDWPIFISQYEITTESCGFSNAENLIRLQRCLKGHARESVRSRLLLPASVPQVVETLRMLFGRPGLLITALLNRVRQTPAPRMERLETVIEFGMELQGLCDHLQASGETAHLNNPSLLQELEDKLPSQMKLQWAIYKQTVANVTLQSFATYMSHMVTAASQVTKLVNYSGDRRATEPKRTGKPKEKVQLYAHASNNNSSQPSTNTGTKPETTSRHCPVCEKPDHRIKDCRQFLDLNIENRWRSIHRLKLCRTCLNPHGRNRCRLSTKCGIDGCEYKHHPLLHSKSENHVGPITAENHSHRDQLSKTLFRVVPVTLTGKAGKIHTYAFLDDGSDLTLIEKSIAQQLGESGPKGKLYLNWTSNVTRCEADSEEVSFRISGMSGSKSFSVRSARTVSELKLPIQSLNVDRLTQKYPHLKGVPISGYEDAVPRLLIGLDQLNLSLPLKLREGQQGDPVATKTRLGWCVYGGSSNTKSVGVSCHIMQSEPEMDLHDVVKQYFEQEDTGTKQAVQLESAENVRARKILHETTVRLPDRFETGLLWRFDHFEFPESYPMALRRLECLERRMSREPLLKATVVQQIQDYEKKGYAHRATEEELLAADPRRTWYLPIGIVTNPKKPGKIRLIWDAAAKVDGVSLNTVLLKGPDLLNSLPGVLFRFREKAVAVSADIREMFHQLRIRPEDRHAQRFLMREDSSREPDVYLMDVATFGSTCSPCSAQYIKNRNAEDFAQDYPRAAEGITKCHYVDDYLDSFDTVEEARRVASEVIMIHGRGGFEIRGWRSNSAEVLIHLGETTVPTTKDLQLENSGVTERILGMLWLPTEDVLAFSTQMRKDIAAIIDDGRRPTKRQVLRCVMSLFDPLGLLAMYTVHGKILIQSIWRSGKDWDEEIGDEEFDHWMKWICVLNHIDNIRLPRCYIGQTVSSAVESVQLHLFVDASEEAYAAAAYFRFTLFDGTVICSLIAAKTKVAPLKPLSIPRLELQAAVLGARLASFIGENHTISIERRVLWSDSSTVLAWIRSDARRYRQYVACRIGEILTTTEASEWKWVPTKMNTADEATKWGSGPCLSPNGRWFQGSQFLYSSEQQWPQQHHVRNLCTEEEIRTCFVHEVSRPEPPIPIERFSRWARLLRATAYTLRFIYNVRRTKKQRHIGPLNSEEILEAENTLWRLCQEESFPSEISQLKSEKSEVSKSSPIANLSPYFDEFGVLRQNGRIGSASYVGFNTKFPIILPKSHRVTVLLLDYYHRRNHHINAETVVNEVRQNFYIPQLRAAVRKTARTCQWCKIYKSLPSPPKMAPLPAARLASFERPFTYVGVDYFGPVLVKVGRSHVKRWVALFTCLTLRAVHLEVAHSLSTESCITCFRRFVARRGAPLEVYSDNGTNFQGAEKLLKEQINNGLAETFTNSNTKWFFNPPSAPHMGGAWERMVRSVKAAIENIDTGRKLNDEGLLTLLAEAESIVNSRPLTYLPLESEEQEALTPNHFLLGSSKGVKQPPKNPTDHREAVSNNWKQICHQLDIFWHRWLKEYLPTICRRTKWFCDTKPIEVGDLVLVAEASKRNSWIRGRVTEMQPGPDGRVRQATVQTSTGFMRRPACKLAVLDVESFGKTALNTQSYGGGNVAASPGLTVQLTESGSDKVTHTNLRDKGISVTERCYDDNEMTTKLKSKSTPTW</sequence>
<accession>A0ABM1YH29</accession>
<dbReference type="Pfam" id="PF18701">
    <property type="entry name" value="DUF5641"/>
    <property type="match status" value="1"/>
</dbReference>
<dbReference type="EnsemblMetazoa" id="AALFPA23_009068.R12438">
    <property type="protein sequence ID" value="AALFPA23_009068.P12438"/>
    <property type="gene ID" value="AALFPA23_009068"/>
</dbReference>
<evidence type="ECO:0000256" key="5">
    <source>
        <dbReference type="SAM" id="Coils"/>
    </source>
</evidence>
<evidence type="ECO:0000256" key="4">
    <source>
        <dbReference type="PROSITE-ProRule" id="PRU00146"/>
    </source>
</evidence>
<dbReference type="SMART" id="SM00249">
    <property type="entry name" value="PHD"/>
    <property type="match status" value="1"/>
</dbReference>
<dbReference type="InterPro" id="IPR041588">
    <property type="entry name" value="Integrase_H2C2"/>
</dbReference>
<dbReference type="Pfam" id="PF00078">
    <property type="entry name" value="RVT_1"/>
    <property type="match status" value="1"/>
</dbReference>
<dbReference type="PROSITE" id="PS50016">
    <property type="entry name" value="ZF_PHD_2"/>
    <property type="match status" value="1"/>
</dbReference>
<dbReference type="Pfam" id="PF00628">
    <property type="entry name" value="PHD"/>
    <property type="match status" value="1"/>
</dbReference>